<comment type="cofactor">
    <cofactor evidence="1">
        <name>FAD</name>
        <dbReference type="ChEBI" id="CHEBI:57692"/>
    </cofactor>
</comment>
<dbReference type="Pfam" id="PF07992">
    <property type="entry name" value="Pyr_redox_2"/>
    <property type="match status" value="1"/>
</dbReference>
<accession>A0A2K8KLR5</accession>
<evidence type="ECO:0000256" key="3">
    <source>
        <dbReference type="ARBA" id="ARBA00022630"/>
    </source>
</evidence>
<dbReference type="PANTHER" id="PTHR43429:SF1">
    <property type="entry name" value="NAD(P)H SULFUR OXIDOREDUCTASE (COA-DEPENDENT)"/>
    <property type="match status" value="1"/>
</dbReference>
<protein>
    <submittedName>
        <fullName evidence="9">NADH oxidase</fullName>
    </submittedName>
</protein>
<dbReference type="SUPFAM" id="SSF51905">
    <property type="entry name" value="FAD/NAD(P)-binding domain"/>
    <property type="match status" value="1"/>
</dbReference>
<dbReference type="InterPro" id="IPR016156">
    <property type="entry name" value="FAD/NAD-linked_Rdtase_dimer_sf"/>
</dbReference>
<dbReference type="PRINTS" id="PR00411">
    <property type="entry name" value="PNDRDTASEI"/>
</dbReference>
<sequence length="446" mass="48827">MRIFNVKTIIVGGSATGMGVAARLKRNDPNATIVVYQEKSYVSLGACGLPYFVAGNFSDPNNLIARSITAFEENGIIIVPNTQVFKIDFENKLVYFDNKTDSYDNLVIATGATPYIPPLVGVELKNVYTLTTLEDGIELKKAMQNPNIKNVAVIGAGFIGLEMSETLSELNKNVHLFELEERISPNAFDPEFSQFIKENLEKNKINVHLSTKVTEIKGTDQVQAVVLADNSLIEVDAVVLALGFRPNTEILRNTKLALAENGAIIIDETGHTNIDHVYSGGDAATSSNYITGELIYSPLATVASKIARVIADNIANKPAKFVGSIRSAVVRVFDLGYARTGLGEFEAKKQGYQIRTVLIKDKDQTNYVNGQTDLYLKIIMDIKSRQILGAQMSGAVKAMQRINTLAALIWSKVPVDEALEQIDLIYAPPFARTTDILHIALAKLNK</sequence>
<evidence type="ECO:0000256" key="5">
    <source>
        <dbReference type="ARBA" id="ARBA00023002"/>
    </source>
</evidence>
<evidence type="ECO:0000256" key="6">
    <source>
        <dbReference type="ARBA" id="ARBA00023284"/>
    </source>
</evidence>
<proteinExistence type="inferred from homology"/>
<keyword evidence="3" id="KW-0285">Flavoprotein</keyword>
<keyword evidence="4" id="KW-0274">FAD</keyword>
<keyword evidence="6" id="KW-0676">Redox-active center</keyword>
<dbReference type="EMBL" id="CP024870">
    <property type="protein sequence ID" value="ATX71321.1"/>
    <property type="molecule type" value="Genomic_DNA"/>
</dbReference>
<keyword evidence="5" id="KW-0560">Oxidoreductase</keyword>
<comment type="similarity">
    <text evidence="2">Belongs to the class-III pyridine nucleotide-disulfide oxidoreductase family.</text>
</comment>
<reference evidence="9 10" key="1">
    <citation type="submission" date="2017-11" db="EMBL/GenBank/DDBJ databases">
        <title>Complete genome sequence of Spiroplasma clarkii CN-5 (DSM 19994).</title>
        <authorList>
            <person name="Tsai Y.-M."/>
            <person name="Chang A."/>
            <person name="Lo W.-S."/>
            <person name="Kuo C.-H."/>
        </authorList>
    </citation>
    <scope>NUCLEOTIDE SEQUENCE [LARGE SCALE GENOMIC DNA]</scope>
    <source>
        <strain evidence="9 10">CN-5</strain>
    </source>
</reference>
<evidence type="ECO:0000256" key="4">
    <source>
        <dbReference type="ARBA" id="ARBA00022827"/>
    </source>
</evidence>
<evidence type="ECO:0000313" key="10">
    <source>
        <dbReference type="Proteomes" id="UP000231179"/>
    </source>
</evidence>
<dbReference type="SUPFAM" id="SSF55424">
    <property type="entry name" value="FAD/NAD-linked reductases, dimerisation (C-terminal) domain"/>
    <property type="match status" value="1"/>
</dbReference>
<dbReference type="Proteomes" id="UP000231179">
    <property type="component" value="Chromosome"/>
</dbReference>
<keyword evidence="10" id="KW-1185">Reference proteome</keyword>
<dbReference type="AlphaFoldDB" id="A0A2K8KLR5"/>
<dbReference type="InterPro" id="IPR023753">
    <property type="entry name" value="FAD/NAD-binding_dom"/>
</dbReference>
<name>A0A2K8KLR5_9MOLU</name>
<evidence type="ECO:0000313" key="9">
    <source>
        <dbReference type="EMBL" id="ATX71321.1"/>
    </source>
</evidence>
<evidence type="ECO:0000259" key="8">
    <source>
        <dbReference type="Pfam" id="PF07992"/>
    </source>
</evidence>
<dbReference type="InterPro" id="IPR050260">
    <property type="entry name" value="FAD-bd_OxRdtase"/>
</dbReference>
<feature type="domain" description="Pyridine nucleotide-disulphide oxidoreductase dimerisation" evidence="7">
    <location>
        <begin position="330"/>
        <end position="431"/>
    </location>
</feature>
<evidence type="ECO:0000256" key="2">
    <source>
        <dbReference type="ARBA" id="ARBA00009130"/>
    </source>
</evidence>
<dbReference type="NCBIfam" id="NF007123">
    <property type="entry name" value="PRK09564.1"/>
    <property type="match status" value="1"/>
</dbReference>
<dbReference type="InterPro" id="IPR036188">
    <property type="entry name" value="FAD/NAD-bd_sf"/>
</dbReference>
<dbReference type="Gene3D" id="3.50.50.60">
    <property type="entry name" value="FAD/NAD(P)-binding domain"/>
    <property type="match status" value="2"/>
</dbReference>
<feature type="domain" description="FAD/NAD(P)-binding" evidence="8">
    <location>
        <begin position="7"/>
        <end position="284"/>
    </location>
</feature>
<dbReference type="Pfam" id="PF02852">
    <property type="entry name" value="Pyr_redox_dim"/>
    <property type="match status" value="1"/>
</dbReference>
<gene>
    <name evidence="9" type="primary">nox</name>
    <name evidence="9" type="ORF">SCLAR_v1c10210</name>
</gene>
<evidence type="ECO:0000256" key="1">
    <source>
        <dbReference type="ARBA" id="ARBA00001974"/>
    </source>
</evidence>
<evidence type="ECO:0000259" key="7">
    <source>
        <dbReference type="Pfam" id="PF02852"/>
    </source>
</evidence>
<dbReference type="PRINTS" id="PR00368">
    <property type="entry name" value="FADPNR"/>
</dbReference>
<organism evidence="9 10">
    <name type="scientific">Spiroplasma clarkii</name>
    <dbReference type="NCBI Taxonomy" id="2139"/>
    <lineage>
        <taxon>Bacteria</taxon>
        <taxon>Bacillati</taxon>
        <taxon>Mycoplasmatota</taxon>
        <taxon>Mollicutes</taxon>
        <taxon>Entomoplasmatales</taxon>
        <taxon>Spiroplasmataceae</taxon>
        <taxon>Spiroplasma</taxon>
    </lineage>
</organism>
<dbReference type="PANTHER" id="PTHR43429">
    <property type="entry name" value="PYRIDINE NUCLEOTIDE-DISULFIDE OXIDOREDUCTASE DOMAIN-CONTAINING"/>
    <property type="match status" value="1"/>
</dbReference>
<dbReference type="GO" id="GO:0016491">
    <property type="term" value="F:oxidoreductase activity"/>
    <property type="evidence" value="ECO:0007669"/>
    <property type="project" value="UniProtKB-KW"/>
</dbReference>
<dbReference type="InterPro" id="IPR004099">
    <property type="entry name" value="Pyr_nucl-diS_OxRdtase_dimer"/>
</dbReference>